<evidence type="ECO:0000313" key="1">
    <source>
        <dbReference type="EMBL" id="PON94430.1"/>
    </source>
</evidence>
<accession>A0A2P5F9G1</accession>
<dbReference type="AlphaFoldDB" id="A0A2P5F9G1"/>
<evidence type="ECO:0000313" key="2">
    <source>
        <dbReference type="Proteomes" id="UP000237000"/>
    </source>
</evidence>
<name>A0A2P5F9G1_TREOI</name>
<comment type="caution">
    <text evidence="1">The sequence shown here is derived from an EMBL/GenBank/DDBJ whole genome shotgun (WGS) entry which is preliminary data.</text>
</comment>
<dbReference type="EMBL" id="JXTC01000052">
    <property type="protein sequence ID" value="PON94430.1"/>
    <property type="molecule type" value="Genomic_DNA"/>
</dbReference>
<dbReference type="Proteomes" id="UP000237000">
    <property type="component" value="Unassembled WGS sequence"/>
</dbReference>
<feature type="non-terminal residue" evidence="1">
    <location>
        <position position="1"/>
    </location>
</feature>
<keyword evidence="2" id="KW-1185">Reference proteome</keyword>
<reference evidence="2" key="1">
    <citation type="submission" date="2016-06" db="EMBL/GenBank/DDBJ databases">
        <title>Parallel loss of symbiosis genes in relatives of nitrogen-fixing non-legume Parasponia.</title>
        <authorList>
            <person name="Van Velzen R."/>
            <person name="Holmer R."/>
            <person name="Bu F."/>
            <person name="Rutten L."/>
            <person name="Van Zeijl A."/>
            <person name="Liu W."/>
            <person name="Santuari L."/>
            <person name="Cao Q."/>
            <person name="Sharma T."/>
            <person name="Shen D."/>
            <person name="Roswanjaya Y."/>
            <person name="Wardhani T."/>
            <person name="Kalhor M.S."/>
            <person name="Jansen J."/>
            <person name="Van den Hoogen J."/>
            <person name="Gungor B."/>
            <person name="Hartog M."/>
            <person name="Hontelez J."/>
            <person name="Verver J."/>
            <person name="Yang W.-C."/>
            <person name="Schijlen E."/>
            <person name="Repin R."/>
            <person name="Schilthuizen M."/>
            <person name="Schranz E."/>
            <person name="Heidstra R."/>
            <person name="Miyata K."/>
            <person name="Fedorova E."/>
            <person name="Kohlen W."/>
            <person name="Bisseling T."/>
            <person name="Smit S."/>
            <person name="Geurts R."/>
        </authorList>
    </citation>
    <scope>NUCLEOTIDE SEQUENCE [LARGE SCALE GENOMIC DNA]</scope>
    <source>
        <strain evidence="2">cv. RG33-2</strain>
    </source>
</reference>
<sequence>HIFVTKRAKNAQTLIGDKSPVTHENLSGPASGGDLGQCWAAKTLKLAATSHVSFSRLGCETVAGGWRRWFAGRHGGGWSELVAWVYASWWFWALHSEREREKTREREREREIGEKLGISNYSGDFMT</sequence>
<proteinExistence type="predicted"/>
<organism evidence="1 2">
    <name type="scientific">Trema orientale</name>
    <name type="common">Charcoal tree</name>
    <name type="synonym">Celtis orientalis</name>
    <dbReference type="NCBI Taxonomy" id="63057"/>
    <lineage>
        <taxon>Eukaryota</taxon>
        <taxon>Viridiplantae</taxon>
        <taxon>Streptophyta</taxon>
        <taxon>Embryophyta</taxon>
        <taxon>Tracheophyta</taxon>
        <taxon>Spermatophyta</taxon>
        <taxon>Magnoliopsida</taxon>
        <taxon>eudicotyledons</taxon>
        <taxon>Gunneridae</taxon>
        <taxon>Pentapetalae</taxon>
        <taxon>rosids</taxon>
        <taxon>fabids</taxon>
        <taxon>Rosales</taxon>
        <taxon>Cannabaceae</taxon>
        <taxon>Trema</taxon>
    </lineage>
</organism>
<gene>
    <name evidence="1" type="ORF">TorRG33x02_099040</name>
</gene>
<protein>
    <submittedName>
        <fullName evidence="1">Uncharacterized protein</fullName>
    </submittedName>
</protein>
<dbReference type="InParanoid" id="A0A2P5F9G1"/>